<gene>
    <name evidence="3" type="ORF">AWC30_08255</name>
</gene>
<evidence type="ECO:0000256" key="1">
    <source>
        <dbReference type="SAM" id="MobiDB-lite"/>
    </source>
</evidence>
<evidence type="ECO:0000313" key="4">
    <source>
        <dbReference type="Proteomes" id="UP000193090"/>
    </source>
</evidence>
<dbReference type="Pfam" id="PF14030">
    <property type="entry name" value="DUF4245"/>
    <property type="match status" value="1"/>
</dbReference>
<accession>A0A1X2ELC8</accession>
<dbReference type="Proteomes" id="UP000193090">
    <property type="component" value="Unassembled WGS sequence"/>
</dbReference>
<name>A0A1X2ELC8_9MYCO</name>
<proteinExistence type="predicted"/>
<evidence type="ECO:0000256" key="2">
    <source>
        <dbReference type="SAM" id="Phobius"/>
    </source>
</evidence>
<feature type="transmembrane region" description="Helical" evidence="2">
    <location>
        <begin position="43"/>
        <end position="63"/>
    </location>
</feature>
<dbReference type="AlphaFoldDB" id="A0A1X2ELC8"/>
<evidence type="ECO:0008006" key="5">
    <source>
        <dbReference type="Google" id="ProtNLM"/>
    </source>
</evidence>
<feature type="region of interest" description="Disordered" evidence="1">
    <location>
        <begin position="100"/>
        <end position="127"/>
    </location>
</feature>
<sequence length="231" mass="24641">MRWRQSCADCPRRGGWDTGRVSTEPQPTPKPEKPRVLQDGRDMFWSLAPLVVACIVLAGLVGMCSFSPGGVRSGPAPDYDAAAALRADAETLGFPVRLPAVPEDWHSNSGGRGDIDGGRTDPATGQPTRAVLSTVGYLTPTGRYMALTQSNADEEKLVGSIRPSLHPTGTVEVDGVDWVVYRDSETEPVWTTRIGGPGGSAQVAITGAGDEEEFRTFAAAVQSQDPLPWQH</sequence>
<keyword evidence="4" id="KW-1185">Reference proteome</keyword>
<organism evidence="3 4">
    <name type="scientific">Mycolicibacillus trivialis</name>
    <dbReference type="NCBI Taxonomy" id="1798"/>
    <lineage>
        <taxon>Bacteria</taxon>
        <taxon>Bacillati</taxon>
        <taxon>Actinomycetota</taxon>
        <taxon>Actinomycetes</taxon>
        <taxon>Mycobacteriales</taxon>
        <taxon>Mycobacteriaceae</taxon>
        <taxon>Mycolicibacillus</taxon>
    </lineage>
</organism>
<evidence type="ECO:0000313" key="3">
    <source>
        <dbReference type="EMBL" id="ORX05808.1"/>
    </source>
</evidence>
<dbReference type="EMBL" id="LQPZ01000017">
    <property type="protein sequence ID" value="ORX05808.1"/>
    <property type="molecule type" value="Genomic_DNA"/>
</dbReference>
<comment type="caution">
    <text evidence="3">The sequence shown here is derived from an EMBL/GenBank/DDBJ whole genome shotgun (WGS) entry which is preliminary data.</text>
</comment>
<feature type="region of interest" description="Disordered" evidence="1">
    <location>
        <begin position="1"/>
        <end position="35"/>
    </location>
</feature>
<protein>
    <recommendedName>
        <fullName evidence="5">DUF4245 domain-containing protein</fullName>
    </recommendedName>
</protein>
<keyword evidence="2" id="KW-1133">Transmembrane helix</keyword>
<keyword evidence="2" id="KW-0472">Membrane</keyword>
<reference evidence="3 4" key="1">
    <citation type="submission" date="2016-01" db="EMBL/GenBank/DDBJ databases">
        <title>The new phylogeny of the genus Mycobacterium.</title>
        <authorList>
            <person name="Tarcisio F."/>
            <person name="Conor M."/>
            <person name="Antonella G."/>
            <person name="Elisabetta G."/>
            <person name="Giulia F.S."/>
            <person name="Sara T."/>
            <person name="Anna F."/>
            <person name="Clotilde B."/>
            <person name="Roberto B."/>
            <person name="Veronica D.S."/>
            <person name="Fabio R."/>
            <person name="Monica P."/>
            <person name="Olivier J."/>
            <person name="Enrico T."/>
            <person name="Nicola S."/>
        </authorList>
    </citation>
    <scope>NUCLEOTIDE SEQUENCE [LARGE SCALE GENOMIC DNA]</scope>
    <source>
        <strain evidence="3 4">DSM 44153</strain>
    </source>
</reference>
<dbReference type="STRING" id="1798.AWC30_08255"/>
<keyword evidence="2" id="KW-0812">Transmembrane</keyword>
<dbReference type="InterPro" id="IPR025339">
    <property type="entry name" value="DUF4245"/>
</dbReference>